<proteinExistence type="inferred from homology"/>
<dbReference type="InterPro" id="IPR008030">
    <property type="entry name" value="NmrA-like"/>
</dbReference>
<feature type="domain" description="NmrA-like" evidence="3">
    <location>
        <begin position="3"/>
        <end position="231"/>
    </location>
</feature>
<reference evidence="4 5" key="1">
    <citation type="submission" date="2022-06" db="EMBL/GenBank/DDBJ databases">
        <title>Genomic Encyclopedia of Archaeal and Bacterial Type Strains, Phase II (KMG-II): from individual species to whole genera.</title>
        <authorList>
            <person name="Goeker M."/>
        </authorList>
    </citation>
    <scope>NUCLEOTIDE SEQUENCE [LARGE SCALE GENOMIC DNA]</scope>
    <source>
        <strain evidence="4 5">DSM 45037</strain>
    </source>
</reference>
<evidence type="ECO:0000313" key="5">
    <source>
        <dbReference type="Proteomes" id="UP001205740"/>
    </source>
</evidence>
<name>A0ABT1H5U0_9NOCA</name>
<dbReference type="SUPFAM" id="SSF51735">
    <property type="entry name" value="NAD(P)-binding Rossmann-fold domains"/>
    <property type="match status" value="1"/>
</dbReference>
<dbReference type="PANTHER" id="PTHR42748">
    <property type="entry name" value="NITROGEN METABOLITE REPRESSION PROTEIN NMRA FAMILY MEMBER"/>
    <property type="match status" value="1"/>
</dbReference>
<comment type="similarity">
    <text evidence="1">Belongs to the NmrA-type oxidoreductase family.</text>
</comment>
<dbReference type="Proteomes" id="UP001205740">
    <property type="component" value="Unassembled WGS sequence"/>
</dbReference>
<keyword evidence="2" id="KW-0521">NADP</keyword>
<protein>
    <submittedName>
        <fullName evidence="4">Uncharacterized conserved protein YbjT, contains NAD(P)-binding and DUF2867 domains</fullName>
    </submittedName>
</protein>
<dbReference type="Pfam" id="PF05368">
    <property type="entry name" value="NmrA"/>
    <property type="match status" value="1"/>
</dbReference>
<keyword evidence="5" id="KW-1185">Reference proteome</keyword>
<dbReference type="InterPro" id="IPR036291">
    <property type="entry name" value="NAD(P)-bd_dom_sf"/>
</dbReference>
<gene>
    <name evidence="4" type="ORF">LX12_003813</name>
</gene>
<dbReference type="RefSeq" id="WP_253656165.1">
    <property type="nucleotide sequence ID" value="NZ_BAAAOE010000002.1"/>
</dbReference>
<comment type="caution">
    <text evidence="4">The sequence shown here is derived from an EMBL/GenBank/DDBJ whole genome shotgun (WGS) entry which is preliminary data.</text>
</comment>
<accession>A0ABT1H5U0</accession>
<evidence type="ECO:0000256" key="1">
    <source>
        <dbReference type="ARBA" id="ARBA00006328"/>
    </source>
</evidence>
<dbReference type="PANTHER" id="PTHR42748:SF7">
    <property type="entry name" value="NMRA LIKE REDOX SENSOR 1-RELATED"/>
    <property type="match status" value="1"/>
</dbReference>
<dbReference type="InterPro" id="IPR051164">
    <property type="entry name" value="NmrA-like_oxidored"/>
</dbReference>
<evidence type="ECO:0000313" key="4">
    <source>
        <dbReference type="EMBL" id="MCP2162605.1"/>
    </source>
</evidence>
<sequence>MTTVLVTSAAGGVGRPLVRGLSARGVTVRALVKNDAQASLARRDGATEIRVGDMRDIAVLDEAIRGADGMYHAAPTQIIDEGPIAEHIIELGTRHGLSHLVFHSVIHPEITELPHHTQKESVEKLLATQSIPTTILRPSHYMQNYLDFWEFIRGGLMPYPVSTTSPMGVVDVEDVADAAAVVLSAPDEHVGTTYDLSTETITRDEMATAFADALGHPVTAFRLPPTAVVNQVGAAGAVLGGVARAIPTLSPRRAIHVLTGIREAPNARGIRSWSPQARENYVQMMTYYDTHGLPVGDLTHLPALLDRAPTSYREFARREVARRVDGTRR</sequence>
<dbReference type="Gene3D" id="3.40.50.720">
    <property type="entry name" value="NAD(P)-binding Rossmann-like Domain"/>
    <property type="match status" value="1"/>
</dbReference>
<dbReference type="EMBL" id="JAMTCG010000007">
    <property type="protein sequence ID" value="MCP2162605.1"/>
    <property type="molecule type" value="Genomic_DNA"/>
</dbReference>
<organism evidence="4 5">
    <name type="scientific">Williamsia serinedens</name>
    <dbReference type="NCBI Taxonomy" id="391736"/>
    <lineage>
        <taxon>Bacteria</taxon>
        <taxon>Bacillati</taxon>
        <taxon>Actinomycetota</taxon>
        <taxon>Actinomycetes</taxon>
        <taxon>Mycobacteriales</taxon>
        <taxon>Nocardiaceae</taxon>
        <taxon>Williamsia</taxon>
    </lineage>
</organism>
<evidence type="ECO:0000256" key="2">
    <source>
        <dbReference type="ARBA" id="ARBA00022857"/>
    </source>
</evidence>
<evidence type="ECO:0000259" key="3">
    <source>
        <dbReference type="Pfam" id="PF05368"/>
    </source>
</evidence>